<feature type="transmembrane region" description="Helical" evidence="6">
    <location>
        <begin position="84"/>
        <end position="108"/>
    </location>
</feature>
<evidence type="ECO:0000256" key="2">
    <source>
        <dbReference type="ARBA" id="ARBA00022448"/>
    </source>
</evidence>
<feature type="transmembrane region" description="Helical" evidence="6">
    <location>
        <begin position="475"/>
        <end position="494"/>
    </location>
</feature>
<dbReference type="AlphaFoldDB" id="A0A7G7YLX1"/>
<feature type="transmembrane region" description="Helical" evidence="6">
    <location>
        <begin position="198"/>
        <end position="217"/>
    </location>
</feature>
<dbReference type="Gene3D" id="1.20.1250.20">
    <property type="entry name" value="MFS general substrate transporter like domains"/>
    <property type="match status" value="1"/>
</dbReference>
<keyword evidence="9" id="KW-1185">Reference proteome</keyword>
<keyword evidence="5 6" id="KW-0472">Membrane</keyword>
<feature type="transmembrane region" description="Helical" evidence="6">
    <location>
        <begin position="223"/>
        <end position="241"/>
    </location>
</feature>
<dbReference type="InterPro" id="IPR011701">
    <property type="entry name" value="MFS"/>
</dbReference>
<dbReference type="RefSeq" id="WP_186277007.1">
    <property type="nucleotide sequence ID" value="NZ_CP046883.1"/>
</dbReference>
<feature type="transmembrane region" description="Helical" evidence="6">
    <location>
        <begin position="328"/>
        <end position="348"/>
    </location>
</feature>
<sequence length="518" mass="53664">MRHPVAQQFSNKWSTLAILMIGVSLIVLDSTIVSVSLPTIIASLDLNLTEAQWISSLYSVVFAALLLFMGTLGDKWGRTTIFMLGLAVFAGASLLAAVSTGAATLILARGIQGIGGAMILPSTLATINATFRDDDRTAAFGIWGATMASMAAVGPLLGGWLTETFSWHWIFLINVPIAIILIALGVKILPPSRGHIEGFDPIGTTLSAVALGLIVYGLIEHHWWFSFAGLIILCAFIGYELRRLRSHRPALLDVSLFRLPSFSLGNFTALAVSMGEFAALFALPLYLVSVLELGTIHAGWVLATLAAGSIISGGAARHVAAMCGPGRTVVIGLFLEVIGIGITAIILSPNSSPLLITLILALYGAGVGLASAQLASVVLADVPVSSSGMGSATQSTSRQIGSALGIAMAGTVLATTLSHRLPTALEEIGLAPQQVTLVTSVTSDSAGAAIPQLTEKFGSQLGAVLEQGFSEASAMVFYVSAGILVVGLVASIFLSRTAVHTADATAECTEADPSTPRS</sequence>
<feature type="transmembrane region" description="Helical" evidence="6">
    <location>
        <begin position="354"/>
        <end position="379"/>
    </location>
</feature>
<dbReference type="InterPro" id="IPR020846">
    <property type="entry name" value="MFS_dom"/>
</dbReference>
<organism evidence="8 9">
    <name type="scientific">Corynebacterium anserum</name>
    <dbReference type="NCBI Taxonomy" id="2684406"/>
    <lineage>
        <taxon>Bacteria</taxon>
        <taxon>Bacillati</taxon>
        <taxon>Actinomycetota</taxon>
        <taxon>Actinomycetes</taxon>
        <taxon>Mycobacteriales</taxon>
        <taxon>Corynebacteriaceae</taxon>
        <taxon>Corynebacterium</taxon>
    </lineage>
</organism>
<proteinExistence type="predicted"/>
<dbReference type="KEGG" id="cans:GP473_01160"/>
<name>A0A7G7YLX1_9CORY</name>
<dbReference type="Proteomes" id="UP000515275">
    <property type="component" value="Chromosome"/>
</dbReference>
<dbReference type="GO" id="GO:0022857">
    <property type="term" value="F:transmembrane transporter activity"/>
    <property type="evidence" value="ECO:0007669"/>
    <property type="project" value="InterPro"/>
</dbReference>
<accession>A0A7G7YLX1</accession>
<feature type="transmembrane region" description="Helical" evidence="6">
    <location>
        <begin position="400"/>
        <end position="417"/>
    </location>
</feature>
<dbReference type="InterPro" id="IPR036259">
    <property type="entry name" value="MFS_trans_sf"/>
</dbReference>
<evidence type="ECO:0000313" key="9">
    <source>
        <dbReference type="Proteomes" id="UP000515275"/>
    </source>
</evidence>
<keyword evidence="3 6" id="KW-0812">Transmembrane</keyword>
<reference evidence="8 9" key="1">
    <citation type="submission" date="2019-12" db="EMBL/GenBank/DDBJ databases">
        <title>Corynebacterium sp. nov., isolated from feces of the Anser Albifrons in China.</title>
        <authorList>
            <person name="Liu Q."/>
        </authorList>
    </citation>
    <scope>NUCLEOTIDE SEQUENCE [LARGE SCALE GENOMIC DNA]</scope>
    <source>
        <strain evidence="8 9">23H37-10</strain>
    </source>
</reference>
<feature type="transmembrane region" description="Helical" evidence="6">
    <location>
        <begin position="262"/>
        <end position="286"/>
    </location>
</feature>
<dbReference type="SUPFAM" id="SSF103473">
    <property type="entry name" value="MFS general substrate transporter"/>
    <property type="match status" value="1"/>
</dbReference>
<feature type="domain" description="Major facilitator superfamily (MFS) profile" evidence="7">
    <location>
        <begin position="15"/>
        <end position="499"/>
    </location>
</feature>
<dbReference type="PRINTS" id="PR01036">
    <property type="entry name" value="TCRTETB"/>
</dbReference>
<evidence type="ECO:0000313" key="8">
    <source>
        <dbReference type="EMBL" id="QNH95491.1"/>
    </source>
</evidence>
<feature type="transmembrane region" description="Helical" evidence="6">
    <location>
        <begin position="114"/>
        <end position="131"/>
    </location>
</feature>
<dbReference type="GO" id="GO:0005886">
    <property type="term" value="C:plasma membrane"/>
    <property type="evidence" value="ECO:0007669"/>
    <property type="project" value="UniProtKB-SubCell"/>
</dbReference>
<comment type="subcellular location">
    <subcellularLocation>
        <location evidence="1">Cell membrane</location>
        <topology evidence="1">Multi-pass membrane protein</topology>
    </subcellularLocation>
</comment>
<dbReference type="EMBL" id="CP046883">
    <property type="protein sequence ID" value="QNH95491.1"/>
    <property type="molecule type" value="Genomic_DNA"/>
</dbReference>
<feature type="transmembrane region" description="Helical" evidence="6">
    <location>
        <begin position="298"/>
        <end position="316"/>
    </location>
</feature>
<keyword evidence="4 6" id="KW-1133">Transmembrane helix</keyword>
<dbReference type="Pfam" id="PF07690">
    <property type="entry name" value="MFS_1"/>
    <property type="match status" value="1"/>
</dbReference>
<evidence type="ECO:0000256" key="4">
    <source>
        <dbReference type="ARBA" id="ARBA00022989"/>
    </source>
</evidence>
<feature type="transmembrane region" description="Helical" evidence="6">
    <location>
        <begin position="53"/>
        <end position="72"/>
    </location>
</feature>
<feature type="transmembrane region" description="Helical" evidence="6">
    <location>
        <begin position="138"/>
        <end position="161"/>
    </location>
</feature>
<protein>
    <submittedName>
        <fullName evidence="8">MFS transporter</fullName>
    </submittedName>
</protein>
<feature type="transmembrane region" description="Helical" evidence="6">
    <location>
        <begin position="167"/>
        <end position="186"/>
    </location>
</feature>
<dbReference type="PANTHER" id="PTHR42718">
    <property type="entry name" value="MAJOR FACILITATOR SUPERFAMILY MULTIDRUG TRANSPORTER MFSC"/>
    <property type="match status" value="1"/>
</dbReference>
<evidence type="ECO:0000259" key="7">
    <source>
        <dbReference type="PROSITE" id="PS50850"/>
    </source>
</evidence>
<feature type="transmembrane region" description="Helical" evidence="6">
    <location>
        <begin position="16"/>
        <end position="41"/>
    </location>
</feature>
<evidence type="ECO:0000256" key="5">
    <source>
        <dbReference type="ARBA" id="ARBA00023136"/>
    </source>
</evidence>
<keyword evidence="2" id="KW-0813">Transport</keyword>
<evidence type="ECO:0000256" key="3">
    <source>
        <dbReference type="ARBA" id="ARBA00022692"/>
    </source>
</evidence>
<gene>
    <name evidence="8" type="ORF">GP473_01160</name>
</gene>
<dbReference type="PANTHER" id="PTHR42718:SF9">
    <property type="entry name" value="MAJOR FACILITATOR SUPERFAMILY MULTIDRUG TRANSPORTER MFSC"/>
    <property type="match status" value="1"/>
</dbReference>
<dbReference type="CDD" id="cd17321">
    <property type="entry name" value="MFS_MMR_MDR_like"/>
    <property type="match status" value="1"/>
</dbReference>
<dbReference type="Gene3D" id="1.20.1720.10">
    <property type="entry name" value="Multidrug resistance protein D"/>
    <property type="match status" value="1"/>
</dbReference>
<evidence type="ECO:0000256" key="6">
    <source>
        <dbReference type="SAM" id="Phobius"/>
    </source>
</evidence>
<evidence type="ECO:0000256" key="1">
    <source>
        <dbReference type="ARBA" id="ARBA00004651"/>
    </source>
</evidence>
<dbReference type="PROSITE" id="PS50850">
    <property type="entry name" value="MFS"/>
    <property type="match status" value="1"/>
</dbReference>